<dbReference type="EMBL" id="CAJVPM010001674">
    <property type="protein sequence ID" value="CAG8471274.1"/>
    <property type="molecule type" value="Genomic_DNA"/>
</dbReference>
<keyword evidence="2" id="KW-1185">Reference proteome</keyword>
<protein>
    <submittedName>
        <fullName evidence="1">8038_t:CDS:1</fullName>
    </submittedName>
</protein>
<sequence length="197" mass="23340">MSIKKQKHHKEIIKERKSIFDFSGEFSNLSLDEKKKTYLLLVKYLLTNNEINIKKIENNLLIGNYKKIDINVKCLFKQGCFMIMEDEIIKFEKEVNEEKVIGFLVSNVYFSDQAIKRVGNNDKIYLCHENELVNDIIIVEKFKCDNLKDIIKDKDLKSSDLETKNLIEELEFLISFQNSLIEHQEKSIKELKLRILF</sequence>
<reference evidence="1" key="1">
    <citation type="submission" date="2021-06" db="EMBL/GenBank/DDBJ databases">
        <authorList>
            <person name="Kallberg Y."/>
            <person name="Tangrot J."/>
            <person name="Rosling A."/>
        </authorList>
    </citation>
    <scope>NUCLEOTIDE SEQUENCE</scope>
    <source>
        <strain evidence="1">AU212A</strain>
    </source>
</reference>
<accession>A0ACA9KHS5</accession>
<evidence type="ECO:0000313" key="2">
    <source>
        <dbReference type="Proteomes" id="UP000789860"/>
    </source>
</evidence>
<organism evidence="1 2">
    <name type="scientific">Scutellospora calospora</name>
    <dbReference type="NCBI Taxonomy" id="85575"/>
    <lineage>
        <taxon>Eukaryota</taxon>
        <taxon>Fungi</taxon>
        <taxon>Fungi incertae sedis</taxon>
        <taxon>Mucoromycota</taxon>
        <taxon>Glomeromycotina</taxon>
        <taxon>Glomeromycetes</taxon>
        <taxon>Diversisporales</taxon>
        <taxon>Gigasporaceae</taxon>
        <taxon>Scutellospora</taxon>
    </lineage>
</organism>
<dbReference type="Proteomes" id="UP000789860">
    <property type="component" value="Unassembled WGS sequence"/>
</dbReference>
<gene>
    <name evidence="1" type="ORF">SCALOS_LOCUS2036</name>
</gene>
<name>A0ACA9KHS5_9GLOM</name>
<evidence type="ECO:0000313" key="1">
    <source>
        <dbReference type="EMBL" id="CAG8471274.1"/>
    </source>
</evidence>
<comment type="caution">
    <text evidence="1">The sequence shown here is derived from an EMBL/GenBank/DDBJ whole genome shotgun (WGS) entry which is preliminary data.</text>
</comment>
<proteinExistence type="predicted"/>